<gene>
    <name evidence="2" type="ORF">AB675_2232</name>
</gene>
<dbReference type="EMBL" id="LFJN01000048">
    <property type="protein sequence ID" value="KPI34895.1"/>
    <property type="molecule type" value="Genomic_DNA"/>
</dbReference>
<dbReference type="STRING" id="1664694.A0A0N1H1S9"/>
<protein>
    <submittedName>
        <fullName evidence="2">Uncharacterized protein</fullName>
    </submittedName>
</protein>
<dbReference type="GeneID" id="28734067"/>
<proteinExistence type="predicted"/>
<dbReference type="RefSeq" id="XP_017994858.1">
    <property type="nucleotide sequence ID" value="XM_018142187.1"/>
</dbReference>
<keyword evidence="3" id="KW-1185">Reference proteome</keyword>
<feature type="region of interest" description="Disordered" evidence="1">
    <location>
        <begin position="1"/>
        <end position="108"/>
    </location>
</feature>
<feature type="compositionally biased region" description="Polar residues" evidence="1">
    <location>
        <begin position="71"/>
        <end position="82"/>
    </location>
</feature>
<feature type="compositionally biased region" description="Basic and acidic residues" evidence="1">
    <location>
        <begin position="83"/>
        <end position="93"/>
    </location>
</feature>
<evidence type="ECO:0000313" key="3">
    <source>
        <dbReference type="Proteomes" id="UP000038010"/>
    </source>
</evidence>
<dbReference type="AlphaFoldDB" id="A0A0N1H1S9"/>
<reference evidence="2 3" key="1">
    <citation type="submission" date="2015-06" db="EMBL/GenBank/DDBJ databases">
        <title>Draft genome of the ant-associated black yeast Phialophora attae CBS 131958.</title>
        <authorList>
            <person name="Moreno L.F."/>
            <person name="Stielow B.J."/>
            <person name="de Hoog S."/>
            <person name="Vicente V.A."/>
            <person name="Weiss V.A."/>
            <person name="de Vries M."/>
            <person name="Cruz L.M."/>
            <person name="Souza E.M."/>
        </authorList>
    </citation>
    <scope>NUCLEOTIDE SEQUENCE [LARGE SCALE GENOMIC DNA]</scope>
    <source>
        <strain evidence="2 3">CBS 131958</strain>
    </source>
</reference>
<dbReference type="PANTHER" id="PTHR37540:SF5">
    <property type="entry name" value="TRANSCRIPTION FACTOR DOMAIN-CONTAINING PROTEIN"/>
    <property type="match status" value="1"/>
</dbReference>
<comment type="caution">
    <text evidence="2">The sequence shown here is derived from an EMBL/GenBank/DDBJ whole genome shotgun (WGS) entry which is preliminary data.</text>
</comment>
<evidence type="ECO:0000256" key="1">
    <source>
        <dbReference type="SAM" id="MobiDB-lite"/>
    </source>
</evidence>
<accession>A0A0N1H1S9</accession>
<dbReference type="OrthoDB" id="4159781at2759"/>
<dbReference type="Proteomes" id="UP000038010">
    <property type="component" value="Unassembled WGS sequence"/>
</dbReference>
<name>A0A0N1H1S9_9EURO</name>
<feature type="compositionally biased region" description="Basic residues" evidence="1">
    <location>
        <begin position="54"/>
        <end position="64"/>
    </location>
</feature>
<evidence type="ECO:0000313" key="2">
    <source>
        <dbReference type="EMBL" id="KPI34895.1"/>
    </source>
</evidence>
<organism evidence="2 3">
    <name type="scientific">Cyphellophora attinorum</name>
    <dbReference type="NCBI Taxonomy" id="1664694"/>
    <lineage>
        <taxon>Eukaryota</taxon>
        <taxon>Fungi</taxon>
        <taxon>Dikarya</taxon>
        <taxon>Ascomycota</taxon>
        <taxon>Pezizomycotina</taxon>
        <taxon>Eurotiomycetes</taxon>
        <taxon>Chaetothyriomycetidae</taxon>
        <taxon>Chaetothyriales</taxon>
        <taxon>Cyphellophoraceae</taxon>
        <taxon>Cyphellophora</taxon>
    </lineage>
</organism>
<dbReference type="PANTHER" id="PTHR37540">
    <property type="entry name" value="TRANSCRIPTION FACTOR (ACR-2), PUTATIVE-RELATED-RELATED"/>
    <property type="match status" value="1"/>
</dbReference>
<dbReference type="VEuPathDB" id="FungiDB:AB675_2232"/>
<sequence>MLGDAKASSAPPRPVDQTQLATRLPVTRPRYASQPSLPTRPTRAWKLVDANKILTKRKYVKRKPKPEDAKQSSTEPDQTPEQAKTESSEDYRSVRSLSWPSPEADTIHTGGLRGNPFACYPSNTPTVHRALDFLVKEIGVNAVPGTVHKDGFSPKAAAFMQMGFQHDAVFHAVVAFARAYDEVANTGSTDPSAPVLYHRGKATQLLYERLKDPATRADDASILTTFLLVDNSWRYGEDEIGKAHYGGLLKMIEMRGGLENTDLPPALKASVDFGNVTNLGDQLSESTAPELPDLKYCGHPFPAQMCGLIARLPEGYAQIAMHGQLSLETMATIISLREWLTADPAERTPAPHRQIGAARRCMASSKPPDGSRVEEAVCFGIVITGMRSFHARFSRMDQSFLDRIVTLGEQFDKVASSKKKHRIPEREHVAYLTMVAVEASDRCIELQPHVKKLVDLLLARETFARSWAGMEAAIKRFFWVDFAADKWRECWLKHLRRVEEEKQIKKRQSKSPG</sequence>